<name>A0A183P8U0_9TREM</name>
<organism evidence="1 2">
    <name type="scientific">Schistosoma mattheei</name>
    <dbReference type="NCBI Taxonomy" id="31246"/>
    <lineage>
        <taxon>Eukaryota</taxon>
        <taxon>Metazoa</taxon>
        <taxon>Spiralia</taxon>
        <taxon>Lophotrochozoa</taxon>
        <taxon>Platyhelminthes</taxon>
        <taxon>Trematoda</taxon>
        <taxon>Digenea</taxon>
        <taxon>Strigeidida</taxon>
        <taxon>Schistosomatoidea</taxon>
        <taxon>Schistosomatidae</taxon>
        <taxon>Schistosoma</taxon>
    </lineage>
</organism>
<protein>
    <submittedName>
        <fullName evidence="1">Uncharacterized protein</fullName>
    </submittedName>
</protein>
<evidence type="ECO:0000313" key="1">
    <source>
        <dbReference type="EMBL" id="VDP55961.1"/>
    </source>
</evidence>
<sequence>MNRFDHHVELTSTVGSDFHWKVMYNISIMANIAILILLFIIIFMNYDNFI</sequence>
<evidence type="ECO:0000313" key="2">
    <source>
        <dbReference type="Proteomes" id="UP000269396"/>
    </source>
</evidence>
<reference evidence="1 2" key="1">
    <citation type="submission" date="2018-11" db="EMBL/GenBank/DDBJ databases">
        <authorList>
            <consortium name="Pathogen Informatics"/>
        </authorList>
    </citation>
    <scope>NUCLEOTIDE SEQUENCE [LARGE SCALE GENOMIC DNA]</scope>
    <source>
        <strain>Denwood</strain>
        <strain evidence="2">Zambia</strain>
    </source>
</reference>
<dbReference type="Proteomes" id="UP000269396">
    <property type="component" value="Unassembled WGS sequence"/>
</dbReference>
<accession>A0A183P8U0</accession>
<dbReference type="EMBL" id="UZAL01030863">
    <property type="protein sequence ID" value="VDP55961.1"/>
    <property type="molecule type" value="Genomic_DNA"/>
</dbReference>
<dbReference type="AlphaFoldDB" id="A0A183P8U0"/>
<keyword evidence="2" id="KW-1185">Reference proteome</keyword>
<gene>
    <name evidence="1" type="ORF">SMTD_LOCUS10776</name>
</gene>
<proteinExistence type="predicted"/>